<feature type="transmembrane region" description="Helical" evidence="1">
    <location>
        <begin position="12"/>
        <end position="42"/>
    </location>
</feature>
<protein>
    <recommendedName>
        <fullName evidence="4">DUF3096 domain-containing protein</fullName>
    </recommendedName>
</protein>
<dbReference type="Proteomes" id="UP000007490">
    <property type="component" value="Chromosome"/>
</dbReference>
<dbReference type="eggNOG" id="arCOG15224">
    <property type="taxonomic scope" value="Archaea"/>
</dbReference>
<keyword evidence="1" id="KW-0812">Transmembrane</keyword>
<dbReference type="KEGG" id="mel:Metbo_0596"/>
<dbReference type="GeneID" id="43500398"/>
<proteinExistence type="predicted"/>
<reference evidence="3" key="1">
    <citation type="submission" date="2011-02" db="EMBL/GenBank/DDBJ databases">
        <title>Complete sequence of Methanobacterium sp. AL-21.</title>
        <authorList>
            <consortium name="US DOE Joint Genome Institute"/>
            <person name="Lucas S."/>
            <person name="Copeland A."/>
            <person name="Lapidus A."/>
            <person name="Cheng J.-F."/>
            <person name="Goodwin L."/>
            <person name="Pitluck S."/>
            <person name="Chertkov O."/>
            <person name="Detter J.C."/>
            <person name="Han C."/>
            <person name="Tapia R."/>
            <person name="Land M."/>
            <person name="Hauser L."/>
            <person name="Kyrpides N."/>
            <person name="Ivanova N."/>
            <person name="Mikhailova N."/>
            <person name="Pagani I."/>
            <person name="Cadillo-Quiroz H."/>
            <person name="Imachi H."/>
            <person name="Zinder S."/>
            <person name="Liu W."/>
            <person name="Woyke T."/>
        </authorList>
    </citation>
    <scope>NUCLEOTIDE SEQUENCE [LARGE SCALE GENOMIC DNA]</scope>
    <source>
        <strain evidence="3">AL-21</strain>
    </source>
</reference>
<name>F0TA24_METLA</name>
<keyword evidence="1" id="KW-0472">Membrane</keyword>
<keyword evidence="3" id="KW-1185">Reference proteome</keyword>
<dbReference type="HOGENOM" id="CLU_215165_0_0_2"/>
<evidence type="ECO:0000256" key="1">
    <source>
        <dbReference type="SAM" id="Phobius"/>
    </source>
</evidence>
<evidence type="ECO:0000313" key="2">
    <source>
        <dbReference type="EMBL" id="ADZ08847.1"/>
    </source>
</evidence>
<keyword evidence="1" id="KW-1133">Transmembrane helix</keyword>
<gene>
    <name evidence="2" type="ordered locus">Metbo_0596</name>
</gene>
<evidence type="ECO:0000313" key="3">
    <source>
        <dbReference type="Proteomes" id="UP000007490"/>
    </source>
</evidence>
<organism evidence="2 3">
    <name type="scientific">Methanobacterium lacus (strain AL-21)</name>
    <dbReference type="NCBI Taxonomy" id="877455"/>
    <lineage>
        <taxon>Archaea</taxon>
        <taxon>Methanobacteriati</taxon>
        <taxon>Methanobacteriota</taxon>
        <taxon>Methanomada group</taxon>
        <taxon>Methanobacteria</taxon>
        <taxon>Methanobacteriales</taxon>
        <taxon>Methanobacteriaceae</taxon>
        <taxon>Methanobacterium</taxon>
    </lineage>
</organism>
<dbReference type="RefSeq" id="WP_013644198.1">
    <property type="nucleotide sequence ID" value="NC_015216.1"/>
</dbReference>
<accession>F0TA24</accession>
<dbReference type="AlphaFoldDB" id="F0TA24"/>
<sequence length="50" mass="5564">MNSNTKKEIMGIIAIIVGIIFIVEPVVLPWLLGILLIIYGILELLNRGMD</sequence>
<dbReference type="EMBL" id="CP002551">
    <property type="protein sequence ID" value="ADZ08847.1"/>
    <property type="molecule type" value="Genomic_DNA"/>
</dbReference>
<evidence type="ECO:0008006" key="4">
    <source>
        <dbReference type="Google" id="ProtNLM"/>
    </source>
</evidence>
<reference evidence="2 3" key="2">
    <citation type="journal article" date="2014" name="Int. J. Syst. Evol. Microbiol.">
        <title>Methanobacterium paludis sp. nov. and a novel strain of Methanobacterium lacus isolated from northern peatlands.</title>
        <authorList>
            <person name="Cadillo-Quiroz H."/>
            <person name="Brauer S.L."/>
            <person name="Goodson N."/>
            <person name="Yavitt J.B."/>
            <person name="Zinder S.H."/>
        </authorList>
    </citation>
    <scope>NUCLEOTIDE SEQUENCE [LARGE SCALE GENOMIC DNA]</scope>
    <source>
        <strain evidence="2 3">AL-21</strain>
    </source>
</reference>